<protein>
    <submittedName>
        <fullName evidence="4">RNA-binding protein</fullName>
    </submittedName>
</protein>
<dbReference type="Pfam" id="PF01985">
    <property type="entry name" value="CRS1_YhbY"/>
    <property type="match status" value="1"/>
</dbReference>
<organism evidence="4 5">
    <name type="scientific">Halonotius pteroides</name>
    <dbReference type="NCBI Taxonomy" id="268735"/>
    <lineage>
        <taxon>Archaea</taxon>
        <taxon>Methanobacteriati</taxon>
        <taxon>Methanobacteriota</taxon>
        <taxon>Stenosarchaea group</taxon>
        <taxon>Halobacteria</taxon>
        <taxon>Halobacteriales</taxon>
        <taxon>Haloferacaceae</taxon>
        <taxon>Halonotius</taxon>
    </lineage>
</organism>
<dbReference type="GO" id="GO:0003723">
    <property type="term" value="F:RNA binding"/>
    <property type="evidence" value="ECO:0007669"/>
    <property type="project" value="UniProtKB-UniRule"/>
</dbReference>
<accession>A0A3A6Q240</accession>
<gene>
    <name evidence="4" type="ORF">DP106_04080</name>
</gene>
<evidence type="ECO:0000313" key="4">
    <source>
        <dbReference type="EMBL" id="RJX50879.1"/>
    </source>
</evidence>
<sequence length="81" mass="8932">MVSDELRKDAHNLDVTVWVGKHGIESVTDELADQLQNRRLVKVKFLRAARGSDDTETLATELADAVDADLIETRGNTAVLN</sequence>
<feature type="domain" description="CRM" evidence="3">
    <location>
        <begin position="1"/>
        <end position="81"/>
    </location>
</feature>
<evidence type="ECO:0000259" key="3">
    <source>
        <dbReference type="PROSITE" id="PS51295"/>
    </source>
</evidence>
<dbReference type="InterPro" id="IPR001890">
    <property type="entry name" value="RNA-binding_CRM"/>
</dbReference>
<dbReference type="RefSeq" id="WP_120083706.1">
    <property type="nucleotide sequence ID" value="NZ_QMDW01000004.1"/>
</dbReference>
<dbReference type="InterPro" id="IPR035920">
    <property type="entry name" value="YhbY-like_sf"/>
</dbReference>
<evidence type="ECO:0000256" key="1">
    <source>
        <dbReference type="ARBA" id="ARBA00022884"/>
    </source>
</evidence>
<proteinExistence type="predicted"/>
<keyword evidence="5" id="KW-1185">Reference proteome</keyword>
<evidence type="ECO:0000256" key="2">
    <source>
        <dbReference type="PROSITE-ProRule" id="PRU00626"/>
    </source>
</evidence>
<dbReference type="PROSITE" id="PS51295">
    <property type="entry name" value="CRM"/>
    <property type="match status" value="1"/>
</dbReference>
<name>A0A3A6Q240_9EURY</name>
<dbReference type="Gene3D" id="3.30.110.60">
    <property type="entry name" value="YhbY-like"/>
    <property type="match status" value="1"/>
</dbReference>
<dbReference type="AlphaFoldDB" id="A0A3A6Q240"/>
<dbReference type="SUPFAM" id="SSF75471">
    <property type="entry name" value="YhbY-like"/>
    <property type="match status" value="1"/>
</dbReference>
<keyword evidence="1 2" id="KW-0694">RNA-binding</keyword>
<dbReference type="OrthoDB" id="30785at2157"/>
<dbReference type="EMBL" id="QMDW01000004">
    <property type="protein sequence ID" value="RJX50879.1"/>
    <property type="molecule type" value="Genomic_DNA"/>
</dbReference>
<reference evidence="4 5" key="1">
    <citation type="submission" date="2018-06" db="EMBL/GenBank/DDBJ databases">
        <title>Halonotius sp. F13-13 a new haloarchaeeon isolated from a solar saltern from Isla Cristina, Huelva, Spain.</title>
        <authorList>
            <person name="Duran-Viseras A."/>
            <person name="Sanchez-Porro C."/>
            <person name="Ventosa A."/>
        </authorList>
    </citation>
    <scope>NUCLEOTIDE SEQUENCE [LARGE SCALE GENOMIC DNA]</scope>
    <source>
        <strain evidence="4 5">CECT 7525</strain>
    </source>
</reference>
<evidence type="ECO:0000313" key="5">
    <source>
        <dbReference type="Proteomes" id="UP000281564"/>
    </source>
</evidence>
<dbReference type="PANTHER" id="PTHR40065">
    <property type="entry name" value="RNA-BINDING PROTEIN YHBY"/>
    <property type="match status" value="1"/>
</dbReference>
<dbReference type="SMART" id="SM01103">
    <property type="entry name" value="CRS1_YhbY"/>
    <property type="match status" value="1"/>
</dbReference>
<dbReference type="InterPro" id="IPR051925">
    <property type="entry name" value="RNA-binding_domain"/>
</dbReference>
<dbReference type="Proteomes" id="UP000281564">
    <property type="component" value="Unassembled WGS sequence"/>
</dbReference>
<dbReference type="PANTHER" id="PTHR40065:SF3">
    <property type="entry name" value="RNA-BINDING PROTEIN YHBY"/>
    <property type="match status" value="1"/>
</dbReference>
<comment type="caution">
    <text evidence="4">The sequence shown here is derived from an EMBL/GenBank/DDBJ whole genome shotgun (WGS) entry which is preliminary data.</text>
</comment>